<feature type="compositionally biased region" description="Polar residues" evidence="1">
    <location>
        <begin position="10"/>
        <end position="28"/>
    </location>
</feature>
<feature type="compositionally biased region" description="Polar residues" evidence="1">
    <location>
        <begin position="35"/>
        <end position="44"/>
    </location>
</feature>
<dbReference type="RefSeq" id="WP_231636743.1">
    <property type="nucleotide sequence ID" value="NZ_CP159837.1"/>
</dbReference>
<name>A0AAU8JAU2_9CYAN</name>
<dbReference type="SUPFAM" id="SSF52833">
    <property type="entry name" value="Thioredoxin-like"/>
    <property type="match status" value="1"/>
</dbReference>
<dbReference type="CDD" id="cd02980">
    <property type="entry name" value="TRX_Fd_family"/>
    <property type="match status" value="1"/>
</dbReference>
<protein>
    <submittedName>
        <fullName evidence="2">Ferredoxin</fullName>
    </submittedName>
</protein>
<evidence type="ECO:0000256" key="1">
    <source>
        <dbReference type="SAM" id="MobiDB-lite"/>
    </source>
</evidence>
<proteinExistence type="predicted"/>
<dbReference type="Gene3D" id="3.40.30.10">
    <property type="entry name" value="Glutaredoxin"/>
    <property type="match status" value="1"/>
</dbReference>
<reference evidence="2" key="1">
    <citation type="submission" date="2024-07" db="EMBL/GenBank/DDBJ databases">
        <authorList>
            <person name="Kim Y.J."/>
            <person name="Jeong J.Y."/>
        </authorList>
    </citation>
    <scope>NUCLEOTIDE SEQUENCE</scope>
    <source>
        <strain evidence="2">GIHE-MW2</strain>
    </source>
</reference>
<evidence type="ECO:0000313" key="2">
    <source>
        <dbReference type="EMBL" id="XCM35884.1"/>
    </source>
</evidence>
<accession>A0AAU8JAU2</accession>
<dbReference type="InterPro" id="IPR036249">
    <property type="entry name" value="Thioredoxin-like_sf"/>
</dbReference>
<dbReference type="EMBL" id="CP159837">
    <property type="protein sequence ID" value="XCM35884.1"/>
    <property type="molecule type" value="Genomic_DNA"/>
</dbReference>
<sequence length="189" mass="20960">MIDHPIPEANSESNSDTKAVNPELSSSPGAIASPLDQSPTVASPDNLSAIDTDLTPLVKSVETLGIDQIQRHIFLCADQTKPKCCSKEEGLAAWDYLKARLKELNLDEPTRGLPKTREREEVSPYIFRTKANCLRVCCNGPILVVYPDGVWYHSATPPVIERIIQEHLIGNQIVKEYCFLISPLPQPQQ</sequence>
<gene>
    <name evidence="2" type="ORF">ABWT76_004597</name>
</gene>
<dbReference type="AlphaFoldDB" id="A0AAU8JAU2"/>
<feature type="region of interest" description="Disordered" evidence="1">
    <location>
        <begin position="1"/>
        <end position="44"/>
    </location>
</feature>
<organism evidence="2">
    <name type="scientific">Planktothricoides raciborskii GIHE-MW2</name>
    <dbReference type="NCBI Taxonomy" id="2792601"/>
    <lineage>
        <taxon>Bacteria</taxon>
        <taxon>Bacillati</taxon>
        <taxon>Cyanobacteriota</taxon>
        <taxon>Cyanophyceae</taxon>
        <taxon>Oscillatoriophycideae</taxon>
        <taxon>Oscillatoriales</taxon>
        <taxon>Oscillatoriaceae</taxon>
        <taxon>Planktothricoides</taxon>
    </lineage>
</organism>